<dbReference type="InterPro" id="IPR024370">
    <property type="entry name" value="PBP_domain"/>
</dbReference>
<dbReference type="Gene3D" id="3.40.190.10">
    <property type="entry name" value="Periplasmic binding protein-like II"/>
    <property type="match status" value="1"/>
</dbReference>
<dbReference type="EMBL" id="CP008849">
    <property type="protein sequence ID" value="AIF97256.1"/>
    <property type="molecule type" value="Genomic_DNA"/>
</dbReference>
<dbReference type="eggNOG" id="COG0226">
    <property type="taxonomic scope" value="Bacteria"/>
</dbReference>
<gene>
    <name evidence="2" type="ORF">EP13_00315</name>
</gene>
<dbReference type="PATRIC" id="fig|589873.4.peg.66"/>
<dbReference type="Proteomes" id="UP000056090">
    <property type="component" value="Chromosome"/>
</dbReference>
<dbReference type="KEGG" id="aal:EP13_00315"/>
<dbReference type="SUPFAM" id="SSF53850">
    <property type="entry name" value="Periplasmic binding protein-like II"/>
    <property type="match status" value="1"/>
</dbReference>
<proteinExistence type="predicted"/>
<keyword evidence="3" id="KW-1185">Reference proteome</keyword>
<evidence type="ECO:0000259" key="1">
    <source>
        <dbReference type="Pfam" id="PF12849"/>
    </source>
</evidence>
<accession>A0A075NUQ7</accession>
<reference evidence="2 3" key="1">
    <citation type="submission" date="2014-06" db="EMBL/GenBank/DDBJ databases">
        <title>Genomes of Alteromonas australica, a world apart.</title>
        <authorList>
            <person name="Gonzaga A."/>
            <person name="Lopez-Perez M."/>
            <person name="Rodriguez-Valera F."/>
        </authorList>
    </citation>
    <scope>NUCLEOTIDE SEQUENCE [LARGE SCALE GENOMIC DNA]</scope>
    <source>
        <strain evidence="2 3">H 17</strain>
    </source>
</reference>
<evidence type="ECO:0000313" key="3">
    <source>
        <dbReference type="Proteomes" id="UP000056090"/>
    </source>
</evidence>
<dbReference type="KEGG" id="aaus:EP12_00325"/>
<name>A0A075NUQ7_9ALTE</name>
<evidence type="ECO:0000313" key="2">
    <source>
        <dbReference type="EMBL" id="AIF97256.1"/>
    </source>
</evidence>
<dbReference type="Pfam" id="PF12849">
    <property type="entry name" value="PBP_like_2"/>
    <property type="match status" value="1"/>
</dbReference>
<dbReference type="AlphaFoldDB" id="A0A075NUQ7"/>
<feature type="domain" description="PBP" evidence="1">
    <location>
        <begin position="14"/>
        <end position="119"/>
    </location>
</feature>
<sequence>MVLVLSTWSLNAQADQTVVVINPSVAKPTLTQVELRQIFTGHLQYWEDGNKIHVFVLEDNDPLHKAFCRETLKMFPYQLSRLWNQLTYSGQGVTPTRVSSKEELIERLEKTPGAIGYMPSGVVSKARMVKVVSQ</sequence>
<organism evidence="2 3">
    <name type="scientific">Alteromonas australica</name>
    <dbReference type="NCBI Taxonomy" id="589873"/>
    <lineage>
        <taxon>Bacteria</taxon>
        <taxon>Pseudomonadati</taxon>
        <taxon>Pseudomonadota</taxon>
        <taxon>Gammaproteobacteria</taxon>
        <taxon>Alteromonadales</taxon>
        <taxon>Alteromonadaceae</taxon>
        <taxon>Alteromonas/Salinimonas group</taxon>
        <taxon>Alteromonas</taxon>
    </lineage>
</organism>
<protein>
    <recommendedName>
        <fullName evidence="1">PBP domain-containing protein</fullName>
    </recommendedName>
</protein>